<name>A0A024K109_9MYCO</name>
<sequence length="88" mass="9932">MVNFQDTFFSKDGLYSIGVESTSGWYYASIPVGDGVLDYEEYYELTQHQYGEFLRDSSAAIALVRACRRREHDGLLLQRPGGNRGTSV</sequence>
<accession>A0A024K109</accession>
<organism evidence="1">
    <name type="scientific">Mycobacterium triplex</name>
    <dbReference type="NCBI Taxonomy" id="47839"/>
    <lineage>
        <taxon>Bacteria</taxon>
        <taxon>Bacillati</taxon>
        <taxon>Actinomycetota</taxon>
        <taxon>Actinomycetes</taxon>
        <taxon>Mycobacteriales</taxon>
        <taxon>Mycobacteriaceae</taxon>
        <taxon>Mycobacterium</taxon>
        <taxon>Mycobacterium simiae complex</taxon>
    </lineage>
</organism>
<dbReference type="HOGENOM" id="CLU_171773_0_0_11"/>
<reference evidence="1" key="1">
    <citation type="journal article" date="2014" name="Genome Announc.">
        <title>Draft Genome Sequence of Mycobacterium triplex DSM 44626.</title>
        <authorList>
            <person name="Sassi M."/>
            <person name="Croce O."/>
            <person name="Robert C."/>
            <person name="Raoult D."/>
            <person name="Drancourt M."/>
        </authorList>
    </citation>
    <scope>NUCLEOTIDE SEQUENCE [LARGE SCALE GENOMIC DNA]</scope>
    <source>
        <strain evidence="1">DSM 44626</strain>
    </source>
</reference>
<dbReference type="STRING" id="47839.BN973_03550"/>
<dbReference type="AlphaFoldDB" id="A0A024K109"/>
<protein>
    <submittedName>
        <fullName evidence="1">Uncharacterized protein</fullName>
    </submittedName>
</protein>
<proteinExistence type="predicted"/>
<evidence type="ECO:0000313" key="1">
    <source>
        <dbReference type="EMBL" id="CDO89178.1"/>
    </source>
</evidence>
<reference evidence="1" key="2">
    <citation type="submission" date="2014-04" db="EMBL/GenBank/DDBJ databases">
        <authorList>
            <person name="Urmite Genomes U."/>
        </authorList>
    </citation>
    <scope>NUCLEOTIDE SEQUENCE</scope>
    <source>
        <strain evidence="1">DSM 44626</strain>
    </source>
</reference>
<gene>
    <name evidence="1" type="ORF">BN973_03550</name>
</gene>
<dbReference type="EMBL" id="HG964446">
    <property type="protein sequence ID" value="CDO89178.1"/>
    <property type="molecule type" value="Genomic_DNA"/>
</dbReference>
<dbReference type="Proteomes" id="UP000028880">
    <property type="component" value="Unassembled WGS sequence"/>
</dbReference>